<dbReference type="Pfam" id="PF12697">
    <property type="entry name" value="Abhydrolase_6"/>
    <property type="match status" value="1"/>
</dbReference>
<accession>A0A507B6R5</accession>
<dbReference type="SUPFAM" id="SSF52799">
    <property type="entry name" value="(Phosphotyrosine protein) phosphatases II"/>
    <property type="match status" value="1"/>
</dbReference>
<feature type="region of interest" description="Disordered" evidence="1">
    <location>
        <begin position="392"/>
        <end position="473"/>
    </location>
</feature>
<name>A0A507B6R5_9PEZI</name>
<feature type="region of interest" description="Disordered" evidence="1">
    <location>
        <begin position="77"/>
        <end position="113"/>
    </location>
</feature>
<evidence type="ECO:0000256" key="1">
    <source>
        <dbReference type="SAM" id="MobiDB-lite"/>
    </source>
</evidence>
<dbReference type="SUPFAM" id="SSF53474">
    <property type="entry name" value="alpha/beta-Hydrolases"/>
    <property type="match status" value="1"/>
</dbReference>
<dbReference type="GO" id="GO:0047372">
    <property type="term" value="F:monoacylglycerol lipase activity"/>
    <property type="evidence" value="ECO:0007669"/>
    <property type="project" value="TreeGrafter"/>
</dbReference>
<dbReference type="InterPro" id="IPR029058">
    <property type="entry name" value="AB_hydrolase_fold"/>
</dbReference>
<dbReference type="PROSITE" id="PS00383">
    <property type="entry name" value="TYR_PHOSPHATASE_1"/>
    <property type="match status" value="1"/>
</dbReference>
<dbReference type="RefSeq" id="XP_030996517.1">
    <property type="nucleotide sequence ID" value="XM_031139697.1"/>
</dbReference>
<dbReference type="EMBL" id="SKBQ01000026">
    <property type="protein sequence ID" value="TPX14806.1"/>
    <property type="molecule type" value="Genomic_DNA"/>
</dbReference>
<feature type="domain" description="Tyrosine specific protein phosphatases" evidence="2">
    <location>
        <begin position="621"/>
        <end position="695"/>
    </location>
</feature>
<evidence type="ECO:0000259" key="2">
    <source>
        <dbReference type="PROSITE" id="PS50056"/>
    </source>
</evidence>
<evidence type="ECO:0000313" key="3">
    <source>
        <dbReference type="EMBL" id="TPX14806.1"/>
    </source>
</evidence>
<dbReference type="InterPro" id="IPR029021">
    <property type="entry name" value="Prot-tyrosine_phosphatase-like"/>
</dbReference>
<sequence>MASGTTFLAGSALSAPQTNLAASFRSLRLLGSQFRELIQLYLPSRVSRRGQVFLLSSAISLAILAWYAKRMAQNVAGKKDVPPPLTERIKSSRGPTGPQSHDAETSDPPLLQRHSEIKSFTTPRYTYPSIRVFYRRHQQADQLPTDPAPLPLLVFVHGLGGSAAQFHSLLTSLVHLASCLAVDLPGCGRSGFAPQDWDAYTTDALVELVEEIVESYREPNQGVVFIGHSMGCALAARLTDMKSAHHLGSSRLPKHTVGLVAICPPAEPPSREAVSGFRKLLWIPTPIFDLWRAWDRRGETESASVLRFVGKDADEESKILQYRFNFQSKTPVWRRMAWGLLPRYEGDVAKGGLPGLEVWSRLHVPVFLVAGQADHITKPEAIDKIAAAMGSSQTSDFAESEDEDERIPDAAAPVDTGAVTGGGQKSRSVEDITEDDFLKVKEPAADDQEYPSTPRDVSEGVPEPALPEQPSHPRQVVKTLLLPPPANHALLYMPSTARVLAGRVSEFLSACVTGRLSQSWQLQYLSKEGKWDVKNLEKWKKVNPVSKPIAGIFRAMKTLREVDEVHCPANFLKSWGAQVRDIVDISHDLPVYDPQGLERGGVRYHKFPTISKIPPTDKNVDDFVRLVDKLRREQKEGNAASASAAADGAAGVGVFIGVHCHYGFNRTGYFIACYLIERCGYGVQQAIDAFAEARPPGIRHQHFRDMLFVRYADLHDNEAH</sequence>
<organism evidence="3 4">
    <name type="scientific">Thyridium curvatum</name>
    <dbReference type="NCBI Taxonomy" id="1093900"/>
    <lineage>
        <taxon>Eukaryota</taxon>
        <taxon>Fungi</taxon>
        <taxon>Dikarya</taxon>
        <taxon>Ascomycota</taxon>
        <taxon>Pezizomycotina</taxon>
        <taxon>Sordariomycetes</taxon>
        <taxon>Sordariomycetidae</taxon>
        <taxon>Thyridiales</taxon>
        <taxon>Thyridiaceae</taxon>
        <taxon>Thyridium</taxon>
    </lineage>
</organism>
<protein>
    <recommendedName>
        <fullName evidence="2">Tyrosine specific protein phosphatases domain-containing protein</fullName>
    </recommendedName>
</protein>
<dbReference type="PROSITE" id="PS50056">
    <property type="entry name" value="TYR_PHOSPHATASE_2"/>
    <property type="match status" value="1"/>
</dbReference>
<dbReference type="GeneID" id="41972648"/>
<dbReference type="AlphaFoldDB" id="A0A507B6R5"/>
<dbReference type="PANTHER" id="PTHR43798">
    <property type="entry name" value="MONOACYLGLYCEROL LIPASE"/>
    <property type="match status" value="1"/>
</dbReference>
<comment type="caution">
    <text evidence="3">The sequence shown here is derived from an EMBL/GenBank/DDBJ whole genome shotgun (WGS) entry which is preliminary data.</text>
</comment>
<dbReference type="InterPro" id="IPR050266">
    <property type="entry name" value="AB_hydrolase_sf"/>
</dbReference>
<dbReference type="FunFam" id="3.90.190.10:FF:000090">
    <property type="entry name" value="Dual specificity phosphatase catalytic domain protein"/>
    <property type="match status" value="1"/>
</dbReference>
<dbReference type="OrthoDB" id="428974at2759"/>
<dbReference type="GO" id="GO:0016020">
    <property type="term" value="C:membrane"/>
    <property type="evidence" value="ECO:0007669"/>
    <property type="project" value="TreeGrafter"/>
</dbReference>
<dbReference type="FunFam" id="3.40.50.1820:FF:000273">
    <property type="entry name" value="Dual specificity phosphatase catalytic domain protein"/>
    <property type="match status" value="1"/>
</dbReference>
<reference evidence="3 4" key="1">
    <citation type="submission" date="2019-06" db="EMBL/GenBank/DDBJ databases">
        <title>Draft genome sequence of the filamentous fungus Phialemoniopsis curvata isolated from diesel fuel.</title>
        <authorList>
            <person name="Varaljay V.A."/>
            <person name="Lyon W.J."/>
            <person name="Crouch A.L."/>
            <person name="Drake C.E."/>
            <person name="Hollomon J.M."/>
            <person name="Nadeau L.J."/>
            <person name="Nunn H.S."/>
            <person name="Stevenson B.S."/>
            <person name="Bojanowski C.L."/>
            <person name="Crookes-Goodson W.J."/>
        </authorList>
    </citation>
    <scope>NUCLEOTIDE SEQUENCE [LARGE SCALE GENOMIC DNA]</scope>
    <source>
        <strain evidence="3 4">D216</strain>
    </source>
</reference>
<proteinExistence type="predicted"/>
<dbReference type="Proteomes" id="UP000319257">
    <property type="component" value="Unassembled WGS sequence"/>
</dbReference>
<keyword evidence="4" id="KW-1185">Reference proteome</keyword>
<dbReference type="InterPro" id="IPR016130">
    <property type="entry name" value="Tyr_Pase_AS"/>
</dbReference>
<dbReference type="STRING" id="1093900.A0A507B6R5"/>
<dbReference type="PANTHER" id="PTHR43798:SF5">
    <property type="entry name" value="MONOACYLGLYCEROL LIPASE ABHD6"/>
    <property type="match status" value="1"/>
</dbReference>
<dbReference type="Gene3D" id="3.40.50.1820">
    <property type="entry name" value="alpha/beta hydrolase"/>
    <property type="match status" value="1"/>
</dbReference>
<dbReference type="InterPro" id="IPR000073">
    <property type="entry name" value="AB_hydrolase_1"/>
</dbReference>
<evidence type="ECO:0000313" key="4">
    <source>
        <dbReference type="Proteomes" id="UP000319257"/>
    </source>
</evidence>
<dbReference type="Pfam" id="PF00782">
    <property type="entry name" value="DSPc"/>
    <property type="match status" value="1"/>
</dbReference>
<dbReference type="GO" id="GO:0046464">
    <property type="term" value="P:acylglycerol catabolic process"/>
    <property type="evidence" value="ECO:0007669"/>
    <property type="project" value="TreeGrafter"/>
</dbReference>
<gene>
    <name evidence="3" type="ORF">E0L32_005201</name>
</gene>
<dbReference type="Gene3D" id="3.90.190.10">
    <property type="entry name" value="Protein tyrosine phosphatase superfamily"/>
    <property type="match status" value="1"/>
</dbReference>
<dbReference type="InterPro" id="IPR000387">
    <property type="entry name" value="Tyr_Pase_dom"/>
</dbReference>
<dbReference type="CDD" id="cd14502">
    <property type="entry name" value="RNA_5'-triphosphatase"/>
    <property type="match status" value="1"/>
</dbReference>
<dbReference type="InParanoid" id="A0A507B6R5"/>
<dbReference type="InterPro" id="IPR000340">
    <property type="entry name" value="Dual-sp_phosphatase_cat-dom"/>
</dbReference>